<dbReference type="InterPro" id="IPR058163">
    <property type="entry name" value="LysR-type_TF_proteobact-type"/>
</dbReference>
<dbReference type="Proteomes" id="UP000594800">
    <property type="component" value="Chromosome"/>
</dbReference>
<dbReference type="GO" id="GO:0006351">
    <property type="term" value="P:DNA-templated transcription"/>
    <property type="evidence" value="ECO:0007669"/>
    <property type="project" value="TreeGrafter"/>
</dbReference>
<dbReference type="InterPro" id="IPR036390">
    <property type="entry name" value="WH_DNA-bd_sf"/>
</dbReference>
<proteinExistence type="inferred from homology"/>
<dbReference type="PROSITE" id="PS50931">
    <property type="entry name" value="HTH_LYSR"/>
    <property type="match status" value="1"/>
</dbReference>
<dbReference type="PANTHER" id="PTHR30537">
    <property type="entry name" value="HTH-TYPE TRANSCRIPTIONAL REGULATOR"/>
    <property type="match status" value="1"/>
</dbReference>
<keyword evidence="4" id="KW-1185">Reference proteome</keyword>
<feature type="domain" description="HTH lysR-type" evidence="2">
    <location>
        <begin position="5"/>
        <end position="62"/>
    </location>
</feature>
<dbReference type="AlphaFoldDB" id="A0A7S9QDV8"/>
<dbReference type="InterPro" id="IPR000847">
    <property type="entry name" value="LysR_HTH_N"/>
</dbReference>
<dbReference type="GO" id="GO:0043565">
    <property type="term" value="F:sequence-specific DNA binding"/>
    <property type="evidence" value="ECO:0007669"/>
    <property type="project" value="TreeGrafter"/>
</dbReference>
<protein>
    <submittedName>
        <fullName evidence="3">LysR family transcriptional regulator</fullName>
    </submittedName>
</protein>
<evidence type="ECO:0000313" key="4">
    <source>
        <dbReference type="Proteomes" id="UP000594800"/>
    </source>
</evidence>
<dbReference type="RefSeq" id="WP_196103975.1">
    <property type="nucleotide sequence ID" value="NZ_CP064942.1"/>
</dbReference>
<sequence length="284" mass="31433">MQNTLAWDDIALFSAVARAGSLTRAAEEAGCSVATLSRRMKAFERRSGRRLFLHGAQGYTVTADGRALLDRARRMEAVAAEIATWQAEGTGPVRVRISAGTWTGLQLAEDLSRVWRPSAGWVPEFVHCNRDLDIARREIDIGIRNRRPEQPWLAGRRTGVIEHAVYATSEEVTGWIGGSFETAPLPSEAWISRHHGAEIVTTANDPQLRMIMAEAGLGRVILPMFVGETRPALIRLSDAIEELTRDEWLVCHHEARFEPPIRAALDVLADILSRRDWTGVAPAA</sequence>
<evidence type="ECO:0000256" key="1">
    <source>
        <dbReference type="ARBA" id="ARBA00009437"/>
    </source>
</evidence>
<dbReference type="KEGG" id="poz:I0K15_03065"/>
<name>A0A7S9QDV8_9RHOB</name>
<dbReference type="Pfam" id="PF00126">
    <property type="entry name" value="HTH_1"/>
    <property type="match status" value="1"/>
</dbReference>
<dbReference type="InterPro" id="IPR036388">
    <property type="entry name" value="WH-like_DNA-bd_sf"/>
</dbReference>
<accession>A0A7S9QDV8</accession>
<evidence type="ECO:0000259" key="2">
    <source>
        <dbReference type="PROSITE" id="PS50931"/>
    </source>
</evidence>
<comment type="similarity">
    <text evidence="1">Belongs to the LysR transcriptional regulatory family.</text>
</comment>
<dbReference type="SUPFAM" id="SSF53850">
    <property type="entry name" value="Periplasmic binding protein-like II"/>
    <property type="match status" value="1"/>
</dbReference>
<dbReference type="Gene3D" id="1.10.10.10">
    <property type="entry name" value="Winged helix-like DNA-binding domain superfamily/Winged helix DNA-binding domain"/>
    <property type="match status" value="1"/>
</dbReference>
<evidence type="ECO:0000313" key="3">
    <source>
        <dbReference type="EMBL" id="QPH54772.1"/>
    </source>
</evidence>
<reference evidence="3 4" key="1">
    <citation type="submission" date="2020-11" db="EMBL/GenBank/DDBJ databases">
        <title>Description of Pontivivens ytuae sp. nov. isolated from deep sea sediment of Mariana Trench.</title>
        <authorList>
            <person name="Wang Z."/>
            <person name="Sun Q.-L."/>
            <person name="Xu X.-D."/>
            <person name="Tang Y.-Z."/>
            <person name="Zhang J."/>
        </authorList>
    </citation>
    <scope>NUCLEOTIDE SEQUENCE [LARGE SCALE GENOMIC DNA]</scope>
    <source>
        <strain evidence="3 4">MT2928</strain>
    </source>
</reference>
<dbReference type="PANTHER" id="PTHR30537:SF3">
    <property type="entry name" value="TRANSCRIPTIONAL REGULATORY PROTEIN"/>
    <property type="match status" value="1"/>
</dbReference>
<organism evidence="3 4">
    <name type="scientific">Pontivivens ytuae</name>
    <dbReference type="NCBI Taxonomy" id="2789856"/>
    <lineage>
        <taxon>Bacteria</taxon>
        <taxon>Pseudomonadati</taxon>
        <taxon>Pseudomonadota</taxon>
        <taxon>Alphaproteobacteria</taxon>
        <taxon>Rhodobacterales</taxon>
        <taxon>Paracoccaceae</taxon>
        <taxon>Pontivivens</taxon>
    </lineage>
</organism>
<dbReference type="GO" id="GO:0003700">
    <property type="term" value="F:DNA-binding transcription factor activity"/>
    <property type="evidence" value="ECO:0007669"/>
    <property type="project" value="InterPro"/>
</dbReference>
<dbReference type="EMBL" id="CP064942">
    <property type="protein sequence ID" value="QPH54772.1"/>
    <property type="molecule type" value="Genomic_DNA"/>
</dbReference>
<dbReference type="SUPFAM" id="SSF46785">
    <property type="entry name" value="Winged helix' DNA-binding domain"/>
    <property type="match status" value="1"/>
</dbReference>
<gene>
    <name evidence="3" type="ORF">I0K15_03065</name>
</gene>